<dbReference type="FunCoup" id="A0A2T3BCK3">
    <property type="interactions" value="239"/>
</dbReference>
<organism evidence="2 3">
    <name type="scientific">Amorphotheca resinae ATCC 22711</name>
    <dbReference type="NCBI Taxonomy" id="857342"/>
    <lineage>
        <taxon>Eukaryota</taxon>
        <taxon>Fungi</taxon>
        <taxon>Dikarya</taxon>
        <taxon>Ascomycota</taxon>
        <taxon>Pezizomycotina</taxon>
        <taxon>Leotiomycetes</taxon>
        <taxon>Helotiales</taxon>
        <taxon>Amorphothecaceae</taxon>
        <taxon>Amorphotheca</taxon>
    </lineage>
</organism>
<keyword evidence="3" id="KW-1185">Reference proteome</keyword>
<feature type="compositionally biased region" description="Basic and acidic residues" evidence="1">
    <location>
        <begin position="14"/>
        <end position="28"/>
    </location>
</feature>
<dbReference type="EMBL" id="KZ679006">
    <property type="protein sequence ID" value="PSS27125.1"/>
    <property type="molecule type" value="Genomic_DNA"/>
</dbReference>
<dbReference type="InterPro" id="IPR006708">
    <property type="entry name" value="Pex19"/>
</dbReference>
<gene>
    <name evidence="2" type="ORF">M430DRAFT_150042</name>
</gene>
<dbReference type="Pfam" id="PF04614">
    <property type="entry name" value="Pex19"/>
    <property type="match status" value="1"/>
</dbReference>
<dbReference type="GO" id="GO:0045046">
    <property type="term" value="P:protein import into peroxisome membrane"/>
    <property type="evidence" value="ECO:0007669"/>
    <property type="project" value="TreeGrafter"/>
</dbReference>
<dbReference type="GeneID" id="36571249"/>
<reference evidence="2 3" key="1">
    <citation type="journal article" date="2018" name="New Phytol.">
        <title>Comparative genomics and transcriptomics depict ericoid mycorrhizal fungi as versatile saprotrophs and plant mutualists.</title>
        <authorList>
            <person name="Martino E."/>
            <person name="Morin E."/>
            <person name="Grelet G.A."/>
            <person name="Kuo A."/>
            <person name="Kohler A."/>
            <person name="Daghino S."/>
            <person name="Barry K.W."/>
            <person name="Cichocki N."/>
            <person name="Clum A."/>
            <person name="Dockter R.B."/>
            <person name="Hainaut M."/>
            <person name="Kuo R.C."/>
            <person name="LaButti K."/>
            <person name="Lindahl B.D."/>
            <person name="Lindquist E.A."/>
            <person name="Lipzen A."/>
            <person name="Khouja H.R."/>
            <person name="Magnuson J."/>
            <person name="Murat C."/>
            <person name="Ohm R.A."/>
            <person name="Singer S.W."/>
            <person name="Spatafora J.W."/>
            <person name="Wang M."/>
            <person name="Veneault-Fourrey C."/>
            <person name="Henrissat B."/>
            <person name="Grigoriev I.V."/>
            <person name="Martin F.M."/>
            <person name="Perotto S."/>
        </authorList>
    </citation>
    <scope>NUCLEOTIDE SEQUENCE [LARGE SCALE GENOMIC DNA]</scope>
    <source>
        <strain evidence="2 3">ATCC 22711</strain>
    </source>
</reference>
<feature type="compositionally biased region" description="Low complexity" evidence="1">
    <location>
        <begin position="126"/>
        <end position="137"/>
    </location>
</feature>
<evidence type="ECO:0000313" key="2">
    <source>
        <dbReference type="EMBL" id="PSS27125.1"/>
    </source>
</evidence>
<dbReference type="STRING" id="857342.A0A2T3BCK3"/>
<dbReference type="PANTHER" id="PTHR12774">
    <property type="entry name" value="PEROXISOMAL BIOGENESIS FACTOR 19"/>
    <property type="match status" value="1"/>
</dbReference>
<proteinExistence type="predicted"/>
<evidence type="ECO:0000256" key="1">
    <source>
        <dbReference type="SAM" id="MobiDB-lite"/>
    </source>
</evidence>
<dbReference type="AlphaFoldDB" id="A0A2T3BCK3"/>
<dbReference type="GO" id="GO:0005778">
    <property type="term" value="C:peroxisomal membrane"/>
    <property type="evidence" value="ECO:0007669"/>
    <property type="project" value="TreeGrafter"/>
</dbReference>
<feature type="region of interest" description="Disordered" evidence="1">
    <location>
        <begin position="304"/>
        <end position="336"/>
    </location>
</feature>
<dbReference type="GO" id="GO:0033328">
    <property type="term" value="F:peroxisome membrane targeting sequence binding"/>
    <property type="evidence" value="ECO:0007669"/>
    <property type="project" value="TreeGrafter"/>
</dbReference>
<dbReference type="Proteomes" id="UP000241818">
    <property type="component" value="Unassembled WGS sequence"/>
</dbReference>
<dbReference type="InterPro" id="IPR038322">
    <property type="entry name" value="Pex19_C_sf"/>
</dbReference>
<protein>
    <recommendedName>
        <fullName evidence="4">Pex19-domain-containing protein</fullName>
    </recommendedName>
</protein>
<dbReference type="InParanoid" id="A0A2T3BCK3"/>
<evidence type="ECO:0000313" key="3">
    <source>
        <dbReference type="Proteomes" id="UP000241818"/>
    </source>
</evidence>
<dbReference type="OrthoDB" id="21292at2759"/>
<feature type="compositionally biased region" description="Acidic residues" evidence="1">
    <location>
        <begin position="41"/>
        <end position="57"/>
    </location>
</feature>
<name>A0A2T3BCK3_AMORE</name>
<dbReference type="Gene3D" id="1.20.120.900">
    <property type="entry name" value="Pex19, mPTS binding domain"/>
    <property type="match status" value="1"/>
</dbReference>
<accession>A0A2T3BCK3</accession>
<sequence>METKPGDSEGLSQTKEKSLETATKEVEPTPKANGPAPSAEEVPDPDEDDLDDLDDMLDQFAPEPKAPSVSSGPGRPQPDATPTTEGISDEEFAKQLQAGMAELLGELESSPEMRAQFESMMKELDGAAASGETASPSSGPPPSAGPSKPSTSKDKAAAAGGKDAAEESFQAKIQQTMERMRVSGDNATAAAANSGSDDFLAEMIKAMQGTGLDGEAGEEDFSKMILGMMEQLTNKEILYEPMKELDDKFQPWLEKNEGKIGQEDLKRYREQQIYVREIVGKFEEKTYSDENAADREYIVERMQKMQAAGSPPPDLVGDMATAQEAFGAPEEGCPQQ</sequence>
<dbReference type="RefSeq" id="XP_024724650.1">
    <property type="nucleotide sequence ID" value="XM_024863168.1"/>
</dbReference>
<evidence type="ECO:0008006" key="4">
    <source>
        <dbReference type="Google" id="ProtNLM"/>
    </source>
</evidence>
<dbReference type="PANTHER" id="PTHR12774:SF2">
    <property type="entry name" value="PEROXISOMAL BIOGENESIS FACTOR 19"/>
    <property type="match status" value="1"/>
</dbReference>
<feature type="region of interest" description="Disordered" evidence="1">
    <location>
        <begin position="1"/>
        <end position="175"/>
    </location>
</feature>